<keyword evidence="7" id="KW-0449">Lipoprotein</keyword>
<dbReference type="GO" id="GO:0005783">
    <property type="term" value="C:endoplasmic reticulum"/>
    <property type="evidence" value="ECO:0007669"/>
    <property type="project" value="TreeGrafter"/>
</dbReference>
<comment type="domain">
    <text evidence="11">The DHHC domain is required for palmitoyltransferase activity.</text>
</comment>
<comment type="catalytic activity">
    <reaction evidence="10 11">
        <text>L-cysteinyl-[protein] + hexadecanoyl-CoA = S-hexadecanoyl-L-cysteinyl-[protein] + CoA</text>
        <dbReference type="Rhea" id="RHEA:36683"/>
        <dbReference type="Rhea" id="RHEA-COMP:10131"/>
        <dbReference type="Rhea" id="RHEA-COMP:11032"/>
        <dbReference type="ChEBI" id="CHEBI:29950"/>
        <dbReference type="ChEBI" id="CHEBI:57287"/>
        <dbReference type="ChEBI" id="CHEBI:57379"/>
        <dbReference type="ChEBI" id="CHEBI:74151"/>
        <dbReference type="EC" id="2.3.1.225"/>
    </reaction>
</comment>
<reference evidence="14 15" key="1">
    <citation type="submission" date="2018-05" db="EMBL/GenBank/DDBJ databases">
        <title>Whole genome sequencing for identification of molecular markers to develop diagnostic detection tools for the regulated plant pathogen Lachnellula willkommii.</title>
        <authorList>
            <person name="Giroux E."/>
            <person name="Bilodeau G."/>
        </authorList>
    </citation>
    <scope>NUCLEOTIDE SEQUENCE [LARGE SCALE GENOMIC DNA]</scope>
    <source>
        <strain evidence="14 15">CBS 625.97</strain>
    </source>
</reference>
<dbReference type="Pfam" id="PF01529">
    <property type="entry name" value="DHHC"/>
    <property type="match status" value="1"/>
</dbReference>
<evidence type="ECO:0000259" key="13">
    <source>
        <dbReference type="Pfam" id="PF01529"/>
    </source>
</evidence>
<feature type="compositionally biased region" description="Polar residues" evidence="12">
    <location>
        <begin position="71"/>
        <end position="85"/>
    </location>
</feature>
<evidence type="ECO:0000256" key="7">
    <source>
        <dbReference type="ARBA" id="ARBA00023288"/>
    </source>
</evidence>
<evidence type="ECO:0000256" key="2">
    <source>
        <dbReference type="ARBA" id="ARBA00022679"/>
    </source>
</evidence>
<organism evidence="14 15">
    <name type="scientific">Lachnellula cervina</name>
    <dbReference type="NCBI Taxonomy" id="1316786"/>
    <lineage>
        <taxon>Eukaryota</taxon>
        <taxon>Fungi</taxon>
        <taxon>Dikarya</taxon>
        <taxon>Ascomycota</taxon>
        <taxon>Pezizomycotina</taxon>
        <taxon>Leotiomycetes</taxon>
        <taxon>Helotiales</taxon>
        <taxon>Lachnaceae</taxon>
        <taxon>Lachnellula</taxon>
    </lineage>
</organism>
<keyword evidence="6" id="KW-0564">Palmitate</keyword>
<feature type="compositionally biased region" description="Polar residues" evidence="12">
    <location>
        <begin position="152"/>
        <end position="177"/>
    </location>
</feature>
<proteinExistence type="inferred from homology"/>
<accession>A0A7D8YLI9</accession>
<comment type="caution">
    <text evidence="14">The sequence shown here is derived from an EMBL/GenBank/DDBJ whole genome shotgun (WGS) entry which is preliminary data.</text>
</comment>
<evidence type="ECO:0000256" key="4">
    <source>
        <dbReference type="ARBA" id="ARBA00022989"/>
    </source>
</evidence>
<dbReference type="AlphaFoldDB" id="A0A7D8YLI9"/>
<dbReference type="EC" id="2.3.1.225" evidence="11"/>
<keyword evidence="4 11" id="KW-1133">Transmembrane helix</keyword>
<dbReference type="GO" id="GO:0005794">
    <property type="term" value="C:Golgi apparatus"/>
    <property type="evidence" value="ECO:0007669"/>
    <property type="project" value="TreeGrafter"/>
</dbReference>
<feature type="transmembrane region" description="Helical" evidence="11">
    <location>
        <begin position="491"/>
        <end position="516"/>
    </location>
</feature>
<feature type="transmembrane region" description="Helical" evidence="11">
    <location>
        <begin position="346"/>
        <end position="370"/>
    </location>
</feature>
<feature type="compositionally biased region" description="Polar residues" evidence="12">
    <location>
        <begin position="1"/>
        <end position="16"/>
    </location>
</feature>
<keyword evidence="8 11" id="KW-0012">Acyltransferase</keyword>
<evidence type="ECO:0000256" key="6">
    <source>
        <dbReference type="ARBA" id="ARBA00023139"/>
    </source>
</evidence>
<comment type="subcellular location">
    <subcellularLocation>
        <location evidence="1">Endomembrane system</location>
        <topology evidence="1">Multi-pass membrane protein</topology>
    </subcellularLocation>
</comment>
<evidence type="ECO:0000256" key="10">
    <source>
        <dbReference type="ARBA" id="ARBA00048048"/>
    </source>
</evidence>
<feature type="region of interest" description="Disordered" evidence="12">
    <location>
        <begin position="1"/>
        <end position="316"/>
    </location>
</feature>
<dbReference type="PANTHER" id="PTHR22883">
    <property type="entry name" value="ZINC FINGER DHHC DOMAIN CONTAINING PROTEIN"/>
    <property type="match status" value="1"/>
</dbReference>
<feature type="transmembrane region" description="Helical" evidence="11">
    <location>
        <begin position="376"/>
        <end position="397"/>
    </location>
</feature>
<feature type="transmembrane region" description="Helical" evidence="11">
    <location>
        <begin position="536"/>
        <end position="558"/>
    </location>
</feature>
<dbReference type="PROSITE" id="PS50216">
    <property type="entry name" value="DHHC"/>
    <property type="match status" value="1"/>
</dbReference>
<evidence type="ECO:0000256" key="12">
    <source>
        <dbReference type="SAM" id="MobiDB-lite"/>
    </source>
</evidence>
<dbReference type="InterPro" id="IPR001594">
    <property type="entry name" value="Palmitoyltrfase_DHHC"/>
</dbReference>
<gene>
    <name evidence="14" type="primary">ERF2</name>
    <name evidence="14" type="ORF">LCER1_G007680</name>
</gene>
<keyword evidence="15" id="KW-1185">Reference proteome</keyword>
<keyword evidence="2 11" id="KW-0808">Transferase</keyword>
<dbReference type="OrthoDB" id="9909019at2759"/>
<dbReference type="PANTHER" id="PTHR22883:SF43">
    <property type="entry name" value="PALMITOYLTRANSFERASE APP"/>
    <property type="match status" value="1"/>
</dbReference>
<evidence type="ECO:0000256" key="8">
    <source>
        <dbReference type="ARBA" id="ARBA00023315"/>
    </source>
</evidence>
<evidence type="ECO:0000256" key="5">
    <source>
        <dbReference type="ARBA" id="ARBA00023136"/>
    </source>
</evidence>
<keyword evidence="3 11" id="KW-0812">Transmembrane</keyword>
<feature type="domain" description="Palmitoyltransferase DHHC" evidence="13">
    <location>
        <begin position="445"/>
        <end position="568"/>
    </location>
</feature>
<name>A0A7D8YLI9_9HELO</name>
<feature type="compositionally biased region" description="Polar residues" evidence="12">
    <location>
        <begin position="239"/>
        <end position="249"/>
    </location>
</feature>
<evidence type="ECO:0000313" key="14">
    <source>
        <dbReference type="EMBL" id="TVY51700.1"/>
    </source>
</evidence>
<feature type="compositionally biased region" description="Polar residues" evidence="12">
    <location>
        <begin position="202"/>
        <end position="230"/>
    </location>
</feature>
<protein>
    <recommendedName>
        <fullName evidence="11">Palmitoyltransferase</fullName>
        <ecNumber evidence="11">2.3.1.225</ecNumber>
    </recommendedName>
</protein>
<comment type="similarity">
    <text evidence="9">Belongs to the DHHC palmitoyltransferase family. ERF2/ZDHHC9 subfamily.</text>
</comment>
<evidence type="ECO:0000256" key="1">
    <source>
        <dbReference type="ARBA" id="ARBA00004127"/>
    </source>
</evidence>
<dbReference type="GO" id="GO:0019706">
    <property type="term" value="F:protein-cysteine S-palmitoyltransferase activity"/>
    <property type="evidence" value="ECO:0007669"/>
    <property type="project" value="UniProtKB-EC"/>
</dbReference>
<sequence>MASRNNSAMSHSSDTFPHQHLDAGDTASVLSSRMTDIASEDGGDRVADSAVLPTPQGYQRGSAQAGDVGSRPSTAVTGVSSQRGAWSQAPPSRRGPPPLAQRGSVSGSTSGGRPTSATSRTHVPSLSSHAFFRPMSSQRLQAQRGSRASMLQKETTNEGSVEGSNSIERQNSVTSDTTRQEAPDERPPPSRGTEVSEMTERVTANTSPTHGYTSTSSPTHEHNATASLSESARPLQRPAGNTKNLTLNVDGQYKGGGGPPTPLKSPRSFRSSFLLPTRGDDTNSPSRSSKGREKLSSVASSPGLTPTHVLKPTPKTPNLGSNYQYFTGNLIFFWGGRLQNTRDRPVSIGTGFFVVLPGILFFAFSASWLWHNISPAIPIVFAYVYYVCVSSFLHASLSDPGIFPRNLHPMPPPDENEDPLTLGPPQNDWTLIKYFKSSSQSMEVPTKYCKTCNIWRPPRGHHCRFCDSCIETQDHHCVWINNCVGRRNYRYFFAFLTSATILGSMVLGFSLAQILSYKNSQHISFGASISHFRVPFAMAIYAILATPYPASLWVYHLFLMGRGETTQRSLPSFYARQSFEELACCTLSPRPPTYLNFKQRYEEGDQRFGEKRGKRTAPIKEEFQGKGVGAEAAMEMGNVTGERSFQGPSAVRAGAR</sequence>
<dbReference type="GO" id="GO:0006612">
    <property type="term" value="P:protein targeting to membrane"/>
    <property type="evidence" value="ECO:0007669"/>
    <property type="project" value="TreeGrafter"/>
</dbReference>
<feature type="compositionally biased region" description="Basic and acidic residues" evidence="12">
    <location>
        <begin position="178"/>
        <end position="188"/>
    </location>
</feature>
<evidence type="ECO:0000256" key="9">
    <source>
        <dbReference type="ARBA" id="ARBA00023463"/>
    </source>
</evidence>
<dbReference type="EMBL" id="QGMG01000755">
    <property type="protein sequence ID" value="TVY51700.1"/>
    <property type="molecule type" value="Genomic_DNA"/>
</dbReference>
<evidence type="ECO:0000256" key="3">
    <source>
        <dbReference type="ARBA" id="ARBA00022692"/>
    </source>
</evidence>
<evidence type="ECO:0000313" key="15">
    <source>
        <dbReference type="Proteomes" id="UP000481288"/>
    </source>
</evidence>
<feature type="compositionally biased region" description="Low complexity" evidence="12">
    <location>
        <begin position="102"/>
        <end position="121"/>
    </location>
</feature>
<dbReference type="InterPro" id="IPR039859">
    <property type="entry name" value="PFA4/ZDH16/20/ERF2-like"/>
</dbReference>
<feature type="compositionally biased region" description="Polar residues" evidence="12">
    <location>
        <begin position="135"/>
        <end position="146"/>
    </location>
</feature>
<evidence type="ECO:0000256" key="11">
    <source>
        <dbReference type="RuleBase" id="RU079119"/>
    </source>
</evidence>
<dbReference type="Proteomes" id="UP000481288">
    <property type="component" value="Unassembled WGS sequence"/>
</dbReference>
<keyword evidence="5 11" id="KW-0472">Membrane</keyword>